<sequence>MLTLAELNAQSEKEFTKFLGDTFEHSPWIAQKAAASRPFHSIMNLHQCLEAIVRNSSKEEKLALIRKHPNLGDKVKMSNESLLEQHGAGLGDLTAAEYENFISLNRQYMQKFGFPFILAVRGKDKNDIYQSMLTRMNHTTTTEFDKALAEIYRIAVFRLQDKLKIEGKNSMKNKSAAQSLSYGKGNVFAYRTYSIPLTGIKQIPESTFSGRDHIIFGTNVKVSVGGSAFLPSFTEGDNSMVIATDSMKNFIQRHLATFTGTTLEGFASYVSEAFLNKYPQIDTVKLMAEDIPFEAVTEATGTPLKPSDLVFKKSRNERAQSSLEIIRGENGNEITQQCSSILDLQLIKVSGNSFVGFVRDEYTTLPEDGNRPLFIYLNLHWIYEDQKDAFGTDPSKYVAAEQVTDIATSVFHELETPSIQNLIFEIGCRILTRFPQLLEVTFESQNHTWETVVPIISDSMGKVYTEPRPPFGFQVFTVKREHLENDNILAAAKAAGKEWI</sequence>
<dbReference type="Proteomes" id="UP000064189">
    <property type="component" value="Unassembled WGS sequence"/>
</dbReference>
<keyword evidence="5" id="KW-0210">Decarboxylase</keyword>
<dbReference type="NCBIfam" id="TIGR03164">
    <property type="entry name" value="UHCUDC"/>
    <property type="match status" value="1"/>
</dbReference>
<evidence type="ECO:0000256" key="2">
    <source>
        <dbReference type="ARBA" id="ARBA00004754"/>
    </source>
</evidence>
<dbReference type="GO" id="GO:0004846">
    <property type="term" value="F:urate oxidase activity"/>
    <property type="evidence" value="ECO:0007669"/>
    <property type="project" value="InterPro"/>
</dbReference>
<dbReference type="InterPro" id="IPR036778">
    <property type="entry name" value="OHCU_decarboxylase_sf"/>
</dbReference>
<comment type="pathway">
    <text evidence="3">Purine metabolism; urate degradation; (S)-allantoin from urate: step 1/3.</text>
</comment>
<accession>A0A125QRI9</accession>
<evidence type="ECO:0000256" key="1">
    <source>
        <dbReference type="ARBA" id="ARBA00001163"/>
    </source>
</evidence>
<dbReference type="InterPro" id="IPR002042">
    <property type="entry name" value="Uricase"/>
</dbReference>
<dbReference type="Pfam" id="PF01014">
    <property type="entry name" value="Uricase"/>
    <property type="match status" value="2"/>
</dbReference>
<comment type="caution">
    <text evidence="9">The sequence shown here is derived from an EMBL/GenBank/DDBJ whole genome shotgun (WGS) entry which is preliminary data.</text>
</comment>
<dbReference type="Gene3D" id="1.10.3330.10">
    <property type="entry name" value="Oxo-4-hydroxy-4-carboxy-5-ureidoimidazoline decarboxylase"/>
    <property type="match status" value="1"/>
</dbReference>
<dbReference type="Pfam" id="PF09349">
    <property type="entry name" value="OHCU_decarbox"/>
    <property type="match status" value="1"/>
</dbReference>
<dbReference type="PROSITE" id="PS00366">
    <property type="entry name" value="URICASE"/>
    <property type="match status" value="1"/>
</dbReference>
<dbReference type="GO" id="GO:0000255">
    <property type="term" value="P:allantoin metabolic process"/>
    <property type="evidence" value="ECO:0007669"/>
    <property type="project" value="InterPro"/>
</dbReference>
<name>A0A125QRI9_9BACI</name>
<dbReference type="GO" id="GO:0051997">
    <property type="term" value="F:2-oxo-4-hydroxy-4-carboxy-5-ureidoimidazoline decarboxylase activity"/>
    <property type="evidence" value="ECO:0007669"/>
    <property type="project" value="UniProtKB-EC"/>
</dbReference>
<dbReference type="GO" id="GO:0019628">
    <property type="term" value="P:urate catabolic process"/>
    <property type="evidence" value="ECO:0007669"/>
    <property type="project" value="UniProtKB-UniPathway"/>
</dbReference>
<dbReference type="PANTHER" id="PTHR43466">
    <property type="entry name" value="2-OXO-4-HYDROXY-4-CARBOXY-5-UREIDOIMIDAZOLINE DECARBOXYLASE-RELATED"/>
    <property type="match status" value="1"/>
</dbReference>
<evidence type="ECO:0000256" key="4">
    <source>
        <dbReference type="ARBA" id="ARBA00022631"/>
    </source>
</evidence>
<dbReference type="RefSeq" id="WP_061143228.1">
    <property type="nucleotide sequence ID" value="NZ_LNNH01000032.1"/>
</dbReference>
<comment type="pathway">
    <text evidence="2">Purine metabolism; urate degradation; (S)-allantoin from urate: step 3/3.</text>
</comment>
<dbReference type="InterPro" id="IPR017580">
    <property type="entry name" value="OHCU_decarboxylase-1"/>
</dbReference>
<dbReference type="SUPFAM" id="SSF158694">
    <property type="entry name" value="UraD-Like"/>
    <property type="match status" value="1"/>
</dbReference>
<evidence type="ECO:0000313" key="9">
    <source>
        <dbReference type="EMBL" id="KWW16495.1"/>
    </source>
</evidence>
<dbReference type="Gene3D" id="3.10.270.10">
    <property type="entry name" value="Urate Oxidase"/>
    <property type="match status" value="1"/>
</dbReference>
<feature type="domain" description="Oxo-4-hydroxy-4-carboxy-5-ureidoimidazoline decarboxylase" evidence="8">
    <location>
        <begin position="8"/>
        <end position="160"/>
    </location>
</feature>
<evidence type="ECO:0000259" key="8">
    <source>
        <dbReference type="Pfam" id="PF09349"/>
    </source>
</evidence>
<proteinExistence type="predicted"/>
<dbReference type="NCBIfam" id="TIGR03383">
    <property type="entry name" value="urate_oxi"/>
    <property type="match status" value="1"/>
</dbReference>
<dbReference type="InterPro" id="IPR018020">
    <property type="entry name" value="OHCU_decarboxylase"/>
</dbReference>
<evidence type="ECO:0000256" key="3">
    <source>
        <dbReference type="ARBA" id="ARBA00004831"/>
    </source>
</evidence>
<evidence type="ECO:0000256" key="5">
    <source>
        <dbReference type="ARBA" id="ARBA00022793"/>
    </source>
</evidence>
<evidence type="ECO:0000256" key="6">
    <source>
        <dbReference type="ARBA" id="ARBA00023002"/>
    </source>
</evidence>
<dbReference type="UniPathway" id="UPA00394">
    <property type="reaction ID" value="UER00650"/>
</dbReference>
<dbReference type="SMR" id="A0A125QRI9"/>
<keyword evidence="6" id="KW-0560">Oxidoreductase</keyword>
<evidence type="ECO:0000313" key="10">
    <source>
        <dbReference type="Proteomes" id="UP000064189"/>
    </source>
</evidence>
<dbReference type="SUPFAM" id="SSF55620">
    <property type="entry name" value="Tetrahydrobiopterin biosynthesis enzymes-like"/>
    <property type="match status" value="2"/>
</dbReference>
<dbReference type="EMBL" id="LNNH01000032">
    <property type="protein sequence ID" value="KWW16495.1"/>
    <property type="molecule type" value="Genomic_DNA"/>
</dbReference>
<protein>
    <submittedName>
        <fullName evidence="9">Uricase</fullName>
    </submittedName>
</protein>
<gene>
    <name evidence="9" type="ORF">AS888_23975</name>
</gene>
<keyword evidence="4" id="KW-0659">Purine metabolism</keyword>
<keyword evidence="10" id="KW-1185">Reference proteome</keyword>
<dbReference type="PRINTS" id="PR00093">
    <property type="entry name" value="URICASE"/>
</dbReference>
<dbReference type="PANTHER" id="PTHR43466:SF1">
    <property type="entry name" value="2-OXO-4-HYDROXY-4-CARBOXY-5-UREIDOIMIDAZOLINE DECARBOXYLASE-RELATED"/>
    <property type="match status" value="1"/>
</dbReference>
<evidence type="ECO:0000256" key="7">
    <source>
        <dbReference type="ARBA" id="ARBA00023239"/>
    </source>
</evidence>
<comment type="catalytic activity">
    <reaction evidence="1">
        <text>5-hydroxy-2-oxo-4-ureido-2,5-dihydro-1H-imidazole-5-carboxylate + H(+) = (S)-allantoin + CO2</text>
        <dbReference type="Rhea" id="RHEA:26301"/>
        <dbReference type="ChEBI" id="CHEBI:15378"/>
        <dbReference type="ChEBI" id="CHEBI:15678"/>
        <dbReference type="ChEBI" id="CHEBI:16526"/>
        <dbReference type="ChEBI" id="CHEBI:58639"/>
        <dbReference type="EC" id="4.1.1.97"/>
    </reaction>
</comment>
<dbReference type="AlphaFoldDB" id="A0A125QRI9"/>
<keyword evidence="7" id="KW-0456">Lyase</keyword>
<organism evidence="9 10">
    <name type="scientific">Peribacillus simplex</name>
    <dbReference type="NCBI Taxonomy" id="1478"/>
    <lineage>
        <taxon>Bacteria</taxon>
        <taxon>Bacillati</taxon>
        <taxon>Bacillota</taxon>
        <taxon>Bacilli</taxon>
        <taxon>Bacillales</taxon>
        <taxon>Bacillaceae</taxon>
        <taxon>Peribacillus</taxon>
    </lineage>
</organism>
<dbReference type="GO" id="GO:0006144">
    <property type="term" value="P:purine nucleobase metabolic process"/>
    <property type="evidence" value="ECO:0007669"/>
    <property type="project" value="UniProtKB-KW"/>
</dbReference>
<dbReference type="InterPro" id="IPR019842">
    <property type="entry name" value="Uricase_CS"/>
</dbReference>
<reference evidence="9 10" key="1">
    <citation type="submission" date="2015-11" db="EMBL/GenBank/DDBJ databases">
        <title>Genome Sequence of Bacillus simplex strain VanAntwerpen2.</title>
        <authorList>
            <person name="Couger M.B."/>
        </authorList>
    </citation>
    <scope>NUCLEOTIDE SEQUENCE [LARGE SCALE GENOMIC DNA]</scope>
    <source>
        <strain evidence="9 10">VanAntwerpen02</strain>
    </source>
</reference>